<dbReference type="AlphaFoldDB" id="A0A0X3Q774"/>
<evidence type="ECO:0000313" key="2">
    <source>
        <dbReference type="EMBL" id="JAP58237.1"/>
    </source>
</evidence>
<gene>
    <name evidence="2" type="ORF">TR156729</name>
</gene>
<feature type="chain" id="PRO_5007440458" description="Secreted protein" evidence="1">
    <location>
        <begin position="27"/>
        <end position="120"/>
    </location>
</feature>
<evidence type="ECO:0000256" key="1">
    <source>
        <dbReference type="SAM" id="SignalP"/>
    </source>
</evidence>
<keyword evidence="1" id="KW-0732">Signal</keyword>
<proteinExistence type="predicted"/>
<sequence>MLNGRRQSVSLPLLLLLLHQLKLSWGALLRHPILFPCHCRRIGRIYSSRIRLLFRLSLPVGLCVDTILVTSRCVFPPSLISLSSYEYSEYPRTYANLGMSYSPAINCTIGNVVKFECLAS</sequence>
<reference evidence="2" key="1">
    <citation type="submission" date="2016-01" db="EMBL/GenBank/DDBJ databases">
        <title>Reference transcriptome for the parasite Schistocephalus solidus: insights into the molecular evolution of parasitism.</title>
        <authorList>
            <person name="Hebert F.O."/>
            <person name="Grambauer S."/>
            <person name="Barber I."/>
            <person name="Landry C.R."/>
            <person name="Aubin-Horth N."/>
        </authorList>
    </citation>
    <scope>NUCLEOTIDE SEQUENCE</scope>
</reference>
<organism evidence="2">
    <name type="scientific">Schistocephalus solidus</name>
    <name type="common">Tapeworm</name>
    <dbReference type="NCBI Taxonomy" id="70667"/>
    <lineage>
        <taxon>Eukaryota</taxon>
        <taxon>Metazoa</taxon>
        <taxon>Spiralia</taxon>
        <taxon>Lophotrochozoa</taxon>
        <taxon>Platyhelminthes</taxon>
        <taxon>Cestoda</taxon>
        <taxon>Eucestoda</taxon>
        <taxon>Diphyllobothriidea</taxon>
        <taxon>Diphyllobothriidae</taxon>
        <taxon>Schistocephalus</taxon>
    </lineage>
</organism>
<name>A0A0X3Q774_SCHSO</name>
<dbReference type="EMBL" id="GEEE01007623">
    <property type="protein sequence ID" value="JAP55602.1"/>
    <property type="molecule type" value="Transcribed_RNA"/>
</dbReference>
<evidence type="ECO:0008006" key="3">
    <source>
        <dbReference type="Google" id="ProtNLM"/>
    </source>
</evidence>
<dbReference type="EMBL" id="GEEE01004988">
    <property type="protein sequence ID" value="JAP58237.1"/>
    <property type="molecule type" value="Transcribed_RNA"/>
</dbReference>
<protein>
    <recommendedName>
        <fullName evidence="3">Secreted protein</fullName>
    </recommendedName>
</protein>
<accession>A0A0X3Q774</accession>
<feature type="signal peptide" evidence="1">
    <location>
        <begin position="1"/>
        <end position="26"/>
    </location>
</feature>